<dbReference type="EMBL" id="RQYS01000046">
    <property type="protein sequence ID" value="RRD59344.1"/>
    <property type="molecule type" value="Genomic_DNA"/>
</dbReference>
<dbReference type="InterPro" id="IPR029058">
    <property type="entry name" value="AB_hydrolase_fold"/>
</dbReference>
<evidence type="ECO:0000259" key="2">
    <source>
        <dbReference type="Pfam" id="PF00561"/>
    </source>
</evidence>
<dbReference type="GO" id="GO:0016787">
    <property type="term" value="F:hydrolase activity"/>
    <property type="evidence" value="ECO:0007669"/>
    <property type="project" value="UniProtKB-KW"/>
</dbReference>
<dbReference type="Gene3D" id="3.40.50.1820">
    <property type="entry name" value="alpha/beta hydrolase"/>
    <property type="match status" value="1"/>
</dbReference>
<dbReference type="RefSeq" id="WP_124752150.1">
    <property type="nucleotide sequence ID" value="NZ_RQYS01000046.1"/>
</dbReference>
<accession>A0A3P1XKN2</accession>
<dbReference type="OrthoDB" id="9808398at2"/>
<comment type="caution">
    <text evidence="3">The sequence shown here is derived from an EMBL/GenBank/DDBJ whole genome shotgun (WGS) entry which is preliminary data.</text>
</comment>
<dbReference type="InterPro" id="IPR050266">
    <property type="entry name" value="AB_hydrolase_sf"/>
</dbReference>
<dbReference type="Proteomes" id="UP000278609">
    <property type="component" value="Unassembled WGS sequence"/>
</dbReference>
<evidence type="ECO:0000256" key="1">
    <source>
        <dbReference type="SAM" id="SignalP"/>
    </source>
</evidence>
<reference evidence="3 4" key="1">
    <citation type="submission" date="2018-11" db="EMBL/GenBank/DDBJ databases">
        <title>Genomes From Bacteria Associated with the Canine Oral Cavity: a Test Case for Automated Genome-Based Taxonomic Assignment.</title>
        <authorList>
            <person name="Coil D.A."/>
            <person name="Jospin G."/>
            <person name="Darling A.E."/>
            <person name="Wallis C."/>
            <person name="Davis I.J."/>
            <person name="Harris S."/>
            <person name="Eisen J.A."/>
            <person name="Holcombe L.J."/>
            <person name="O'Flynn C."/>
        </authorList>
    </citation>
    <scope>NUCLEOTIDE SEQUENCE [LARGE SCALE GENOMIC DNA]</scope>
    <source>
        <strain evidence="3 4">OH2617_COT-023</strain>
    </source>
</reference>
<keyword evidence="3" id="KW-0378">Hydrolase</keyword>
<dbReference type="SUPFAM" id="SSF53474">
    <property type="entry name" value="alpha/beta-Hydrolases"/>
    <property type="match status" value="1"/>
</dbReference>
<gene>
    <name evidence="3" type="ORF">EII40_10235</name>
</gene>
<dbReference type="Pfam" id="PF00561">
    <property type="entry name" value="Abhydrolase_1"/>
    <property type="match status" value="1"/>
</dbReference>
<dbReference type="GO" id="GO:0016020">
    <property type="term" value="C:membrane"/>
    <property type="evidence" value="ECO:0007669"/>
    <property type="project" value="TreeGrafter"/>
</dbReference>
<dbReference type="PANTHER" id="PTHR43798">
    <property type="entry name" value="MONOACYLGLYCEROL LIPASE"/>
    <property type="match status" value="1"/>
</dbReference>
<feature type="signal peptide" evidence="1">
    <location>
        <begin position="1"/>
        <end position="26"/>
    </location>
</feature>
<feature type="domain" description="AB hydrolase-1" evidence="2">
    <location>
        <begin position="46"/>
        <end position="145"/>
    </location>
</feature>
<keyword evidence="1" id="KW-0732">Signal</keyword>
<sequence length="289" mass="32315">MNKMRTSGILKTACLLSIFLIQSAISGGQVATKAFEVVKSGQGKQALIFIPGFACSGQVWDETKVYFENDYTCYTLTMAGFAGVKPQAHPSFECWKDSIVQFVYSHSIEQPVVIGHSMGAGLAMALAADHPELISKIVVVDGLPCLPALINPEFKAVEKPDCTSHVHQFCSVTDSQFYHMQKISISQLVSDTSKQALILDWSLRSDRKTLAEMYCSFANTDLRKRIKHIQCPALILLAAPFRGIKLAVEEQFKYLPQADIQYSDKALHFIMYDDKAWYVSRLTDFIRKP</sequence>
<dbReference type="AlphaFoldDB" id="A0A3P1XKN2"/>
<organism evidence="3 4">
    <name type="scientific">Tannerella forsythia</name>
    <name type="common">Bacteroides forsythus</name>
    <dbReference type="NCBI Taxonomy" id="28112"/>
    <lineage>
        <taxon>Bacteria</taxon>
        <taxon>Pseudomonadati</taxon>
        <taxon>Bacteroidota</taxon>
        <taxon>Bacteroidia</taxon>
        <taxon>Bacteroidales</taxon>
        <taxon>Tannerellaceae</taxon>
        <taxon>Tannerella</taxon>
    </lineage>
</organism>
<protein>
    <submittedName>
        <fullName evidence="3">Alpha/beta hydrolase</fullName>
    </submittedName>
</protein>
<proteinExistence type="predicted"/>
<dbReference type="InterPro" id="IPR000073">
    <property type="entry name" value="AB_hydrolase_1"/>
</dbReference>
<evidence type="ECO:0000313" key="4">
    <source>
        <dbReference type="Proteomes" id="UP000278609"/>
    </source>
</evidence>
<name>A0A3P1XKN2_TANFO</name>
<dbReference type="PANTHER" id="PTHR43798:SF33">
    <property type="entry name" value="HYDROLASE, PUTATIVE (AFU_ORTHOLOGUE AFUA_2G14860)-RELATED"/>
    <property type="match status" value="1"/>
</dbReference>
<feature type="chain" id="PRO_5018004465" evidence="1">
    <location>
        <begin position="27"/>
        <end position="289"/>
    </location>
</feature>
<evidence type="ECO:0000313" key="3">
    <source>
        <dbReference type="EMBL" id="RRD59344.1"/>
    </source>
</evidence>